<accession>A0A2Z2NJX9</accession>
<dbReference type="RefSeq" id="WP_157735696.1">
    <property type="nucleotide sequence ID" value="NZ_CP018632.1"/>
</dbReference>
<protein>
    <recommendedName>
        <fullName evidence="4">Fibronectin type-III domain-containing protein</fullName>
    </recommendedName>
</protein>
<dbReference type="KEGG" id="gai:IMCC3135_01310"/>
<keyword evidence="1" id="KW-0732">Signal</keyword>
<proteinExistence type="predicted"/>
<dbReference type="Gene3D" id="2.60.40.10">
    <property type="entry name" value="Immunoglobulins"/>
    <property type="match status" value="1"/>
</dbReference>
<organism evidence="2 3">
    <name type="scientific">Granulosicoccus antarcticus IMCC3135</name>
    <dbReference type="NCBI Taxonomy" id="1192854"/>
    <lineage>
        <taxon>Bacteria</taxon>
        <taxon>Pseudomonadati</taxon>
        <taxon>Pseudomonadota</taxon>
        <taxon>Gammaproteobacteria</taxon>
        <taxon>Chromatiales</taxon>
        <taxon>Granulosicoccaceae</taxon>
        <taxon>Granulosicoccus</taxon>
    </lineage>
</organism>
<dbReference type="OrthoDB" id="315328at2"/>
<evidence type="ECO:0000256" key="1">
    <source>
        <dbReference type="SAM" id="SignalP"/>
    </source>
</evidence>
<dbReference type="PANTHER" id="PTHR36220:SF1">
    <property type="entry name" value="GAMMA TUBULIN COMPLEX COMPONENT C-TERMINAL DOMAIN-CONTAINING PROTEIN"/>
    <property type="match status" value="1"/>
</dbReference>
<dbReference type="SUPFAM" id="SSF50965">
    <property type="entry name" value="Galactose oxidase, central domain"/>
    <property type="match status" value="1"/>
</dbReference>
<reference evidence="2 3" key="1">
    <citation type="submission" date="2016-12" db="EMBL/GenBank/DDBJ databases">
        <authorList>
            <person name="Song W.-J."/>
            <person name="Kurnit D.M."/>
        </authorList>
    </citation>
    <scope>NUCLEOTIDE SEQUENCE [LARGE SCALE GENOMIC DNA]</scope>
    <source>
        <strain evidence="2 3">IMCC3135</strain>
    </source>
</reference>
<sequence length="607" mass="65755">MHLSHSLLPIFIVGLTHASIALASPTVTGQQISWPDDGWYQVQDTSTYASLCEGGGSCEVDPGTYIVINHTTGERFEGVTVSESDSTLPLVPTVQGNTISWPDDGWYQVQDASSYSSLCEGGLSCNVPAGTYNVINLTTGVRFEGLTVDVSIDPGNGPDPDDTLPSSPANASIELYYSAAELFWDRPDASERVTLTEIWRDGEFIGSTNGTSYYDDTRTQGVFYWYEFVAVDADGDRSPSSTLNVQQAQQTLLPDNPSATASYEPGSAFEGNTAVIGADQEDPAVYILTRDTSAGDWQVTQQLNPEGDIYGESFGSAIAMSGDTLMVRGTDVDEDSFLIYMLYVYTRDSSGIWNETQRIKGATYVDRDGFVIDGDTLAISRSTGIDLFERNVSSGQWELAQQIPHADGQTEFFQGRLTLDNDRLLAGTNTFEQNGNRSGGAFLYRKVAGNWELEQELIPAGAAAEYLTASSVAIDGDTIAISLASGNIAIYELDDDGIWSEVTELTGFSIWYRGAVAPTMKIEEGLLLAGYDYAHGLVKDSGQVYVYEQNSLGIWGAKTRLIAPEGITEFGSGVNMDNGEAFVIGKNDIIDNDSYYAVPEGFLFDLN</sequence>
<feature type="signal peptide" evidence="1">
    <location>
        <begin position="1"/>
        <end position="23"/>
    </location>
</feature>
<evidence type="ECO:0000313" key="3">
    <source>
        <dbReference type="Proteomes" id="UP000250079"/>
    </source>
</evidence>
<evidence type="ECO:0000313" key="2">
    <source>
        <dbReference type="EMBL" id="ASJ70381.1"/>
    </source>
</evidence>
<dbReference type="EMBL" id="CP018632">
    <property type="protein sequence ID" value="ASJ70381.1"/>
    <property type="molecule type" value="Genomic_DNA"/>
</dbReference>
<evidence type="ECO:0008006" key="4">
    <source>
        <dbReference type="Google" id="ProtNLM"/>
    </source>
</evidence>
<dbReference type="Proteomes" id="UP000250079">
    <property type="component" value="Chromosome"/>
</dbReference>
<dbReference type="PANTHER" id="PTHR36220">
    <property type="entry name" value="UNNAMED PRODUCT"/>
    <property type="match status" value="1"/>
</dbReference>
<keyword evidence="3" id="KW-1185">Reference proteome</keyword>
<feature type="chain" id="PRO_5016413830" description="Fibronectin type-III domain-containing protein" evidence="1">
    <location>
        <begin position="24"/>
        <end position="607"/>
    </location>
</feature>
<gene>
    <name evidence="2" type="ORF">IMCC3135_01310</name>
</gene>
<name>A0A2Z2NJX9_9GAMM</name>
<dbReference type="InterPro" id="IPR011043">
    <property type="entry name" value="Gal_Oxase/kelch_b-propeller"/>
</dbReference>
<dbReference type="InterPro" id="IPR013783">
    <property type="entry name" value="Ig-like_fold"/>
</dbReference>
<dbReference type="AlphaFoldDB" id="A0A2Z2NJX9"/>